<feature type="region of interest" description="Disordered" evidence="3">
    <location>
        <begin position="227"/>
        <end position="277"/>
    </location>
</feature>
<dbReference type="PANTHER" id="PTHR10681:SF128">
    <property type="entry name" value="THIOREDOXIN-DEPENDENT PEROXIDE REDUCTASE, MITOCHONDRIAL"/>
    <property type="match status" value="1"/>
</dbReference>
<keyword evidence="5" id="KW-1185">Reference proteome</keyword>
<dbReference type="PANTHER" id="PTHR10681">
    <property type="entry name" value="THIOREDOXIN PEROXIDASE"/>
    <property type="match status" value="1"/>
</dbReference>
<dbReference type="GO" id="GO:0005829">
    <property type="term" value="C:cytosol"/>
    <property type="evidence" value="ECO:0007669"/>
    <property type="project" value="TreeGrafter"/>
</dbReference>
<dbReference type="OrthoDB" id="185659at2759"/>
<accession>A0A6G1GNX5</accession>
<evidence type="ECO:0000256" key="1">
    <source>
        <dbReference type="ARBA" id="ARBA00009796"/>
    </source>
</evidence>
<dbReference type="GO" id="GO:0042744">
    <property type="term" value="P:hydrogen peroxide catabolic process"/>
    <property type="evidence" value="ECO:0007669"/>
    <property type="project" value="TreeGrafter"/>
</dbReference>
<feature type="region of interest" description="Disordered" evidence="3">
    <location>
        <begin position="164"/>
        <end position="187"/>
    </location>
</feature>
<dbReference type="GO" id="GO:0045454">
    <property type="term" value="P:cell redox homeostasis"/>
    <property type="evidence" value="ECO:0007669"/>
    <property type="project" value="TreeGrafter"/>
</dbReference>
<dbReference type="Gene3D" id="3.40.30.10">
    <property type="entry name" value="Glutaredoxin"/>
    <property type="match status" value="1"/>
</dbReference>
<dbReference type="InterPro" id="IPR050217">
    <property type="entry name" value="Peroxiredoxin"/>
</dbReference>
<proteinExistence type="inferred from homology"/>
<organism evidence="4 5">
    <name type="scientific">Aulographum hederae CBS 113979</name>
    <dbReference type="NCBI Taxonomy" id="1176131"/>
    <lineage>
        <taxon>Eukaryota</taxon>
        <taxon>Fungi</taxon>
        <taxon>Dikarya</taxon>
        <taxon>Ascomycota</taxon>
        <taxon>Pezizomycotina</taxon>
        <taxon>Dothideomycetes</taxon>
        <taxon>Pleosporomycetidae</taxon>
        <taxon>Aulographales</taxon>
        <taxon>Aulographaceae</taxon>
    </lineage>
</organism>
<dbReference type="GO" id="GO:0006979">
    <property type="term" value="P:response to oxidative stress"/>
    <property type="evidence" value="ECO:0007669"/>
    <property type="project" value="TreeGrafter"/>
</dbReference>
<comment type="similarity">
    <text evidence="1">Belongs to the peroxiredoxin family. AhpC/Prx1 subfamily.</text>
</comment>
<feature type="compositionally biased region" description="Basic and acidic residues" evidence="3">
    <location>
        <begin position="122"/>
        <end position="133"/>
    </location>
</feature>
<reference evidence="4" key="1">
    <citation type="journal article" date="2020" name="Stud. Mycol.">
        <title>101 Dothideomycetes genomes: a test case for predicting lifestyles and emergence of pathogens.</title>
        <authorList>
            <person name="Haridas S."/>
            <person name="Albert R."/>
            <person name="Binder M."/>
            <person name="Bloem J."/>
            <person name="Labutti K."/>
            <person name="Salamov A."/>
            <person name="Andreopoulos B."/>
            <person name="Baker S."/>
            <person name="Barry K."/>
            <person name="Bills G."/>
            <person name="Bluhm B."/>
            <person name="Cannon C."/>
            <person name="Castanera R."/>
            <person name="Culley D."/>
            <person name="Daum C."/>
            <person name="Ezra D."/>
            <person name="Gonzalez J."/>
            <person name="Henrissat B."/>
            <person name="Kuo A."/>
            <person name="Liang C."/>
            <person name="Lipzen A."/>
            <person name="Lutzoni F."/>
            <person name="Magnuson J."/>
            <person name="Mondo S."/>
            <person name="Nolan M."/>
            <person name="Ohm R."/>
            <person name="Pangilinan J."/>
            <person name="Park H.-J."/>
            <person name="Ramirez L."/>
            <person name="Alfaro M."/>
            <person name="Sun H."/>
            <person name="Tritt A."/>
            <person name="Yoshinaga Y."/>
            <person name="Zwiers L.-H."/>
            <person name="Turgeon B."/>
            <person name="Goodwin S."/>
            <person name="Spatafora J."/>
            <person name="Crous P."/>
            <person name="Grigoriev I."/>
        </authorList>
    </citation>
    <scope>NUCLEOTIDE SEQUENCE</scope>
    <source>
        <strain evidence="4">CBS 113979</strain>
    </source>
</reference>
<dbReference type="SUPFAM" id="SSF52833">
    <property type="entry name" value="Thioredoxin-like"/>
    <property type="match status" value="1"/>
</dbReference>
<evidence type="ECO:0000313" key="4">
    <source>
        <dbReference type="EMBL" id="KAF1982653.1"/>
    </source>
</evidence>
<feature type="region of interest" description="Disordered" evidence="3">
    <location>
        <begin position="94"/>
        <end position="133"/>
    </location>
</feature>
<dbReference type="EMBL" id="ML977182">
    <property type="protein sequence ID" value="KAF1982653.1"/>
    <property type="molecule type" value="Genomic_DNA"/>
</dbReference>
<evidence type="ECO:0000256" key="3">
    <source>
        <dbReference type="SAM" id="MobiDB-lite"/>
    </source>
</evidence>
<dbReference type="GO" id="GO:0033554">
    <property type="term" value="P:cellular response to stress"/>
    <property type="evidence" value="ECO:0007669"/>
    <property type="project" value="TreeGrafter"/>
</dbReference>
<protein>
    <submittedName>
        <fullName evidence="4">Uncharacterized protein</fullName>
    </submittedName>
</protein>
<keyword evidence="2" id="KW-0560">Oxidoreductase</keyword>
<dbReference type="Proteomes" id="UP000800041">
    <property type="component" value="Unassembled WGS sequence"/>
</dbReference>
<name>A0A6G1GNX5_9PEZI</name>
<dbReference type="GO" id="GO:0008379">
    <property type="term" value="F:thioredoxin peroxidase activity"/>
    <property type="evidence" value="ECO:0007669"/>
    <property type="project" value="TreeGrafter"/>
</dbReference>
<gene>
    <name evidence="4" type="ORF">K402DRAFT_437753</name>
</gene>
<feature type="compositionally biased region" description="Gly residues" evidence="3">
    <location>
        <begin position="230"/>
        <end position="249"/>
    </location>
</feature>
<evidence type="ECO:0000313" key="5">
    <source>
        <dbReference type="Proteomes" id="UP000800041"/>
    </source>
</evidence>
<dbReference type="AlphaFoldDB" id="A0A6G1GNX5"/>
<evidence type="ECO:0000256" key="2">
    <source>
        <dbReference type="ARBA" id="ARBA00023002"/>
    </source>
</evidence>
<dbReference type="InterPro" id="IPR036249">
    <property type="entry name" value="Thioredoxin-like_sf"/>
</dbReference>
<sequence>MSRAYGVLVEEEGSALRGMFVVNPEGVLKPTSVNDVAVGRSVLEALRLLQAFKAEADLGVFCAANWRPGAQNMTIVPTEEGRKEYLANNFRDSAVFSQPGTPGRGERARSDNVGGGGGDGGGEVRTRSSSERELPAVGVVAEKDHPLLAVNGKRQSHHGIYQTKPTLQERLRGTNASASDGATSPRRLGLDTFSKMFNARGASSPLMSPMISSAEMEKLNERNASALVRHGGGGHGGGPGSGGSGGHGQQGHRHMSSVASQSRLKSKRSYFDFEPTA</sequence>